<organism evidence="1 2">
    <name type="scientific">Sphingobium baderi</name>
    <dbReference type="NCBI Taxonomy" id="1332080"/>
    <lineage>
        <taxon>Bacteria</taxon>
        <taxon>Pseudomonadati</taxon>
        <taxon>Pseudomonadota</taxon>
        <taxon>Alphaproteobacteria</taxon>
        <taxon>Sphingomonadales</taxon>
        <taxon>Sphingomonadaceae</taxon>
        <taxon>Sphingobium</taxon>
    </lineage>
</organism>
<dbReference type="STRING" id="1332080.ATN00_18885"/>
<accession>A0A0S3F2V3</accession>
<evidence type="ECO:0000313" key="1">
    <source>
        <dbReference type="EMBL" id="ALR22062.1"/>
    </source>
</evidence>
<dbReference type="KEGG" id="sbd:ATN00_18885"/>
<name>A0A0S3F2V3_9SPHN</name>
<protein>
    <recommendedName>
        <fullName evidence="3">HTH merR-type domain-containing protein</fullName>
    </recommendedName>
</protein>
<dbReference type="AlphaFoldDB" id="A0A0S3F2V3"/>
<evidence type="ECO:0008006" key="3">
    <source>
        <dbReference type="Google" id="ProtNLM"/>
    </source>
</evidence>
<dbReference type="OrthoDB" id="7478829at2"/>
<keyword evidence="2" id="KW-1185">Reference proteome</keyword>
<evidence type="ECO:0000313" key="2">
    <source>
        <dbReference type="Proteomes" id="UP000056968"/>
    </source>
</evidence>
<proteinExistence type="predicted"/>
<gene>
    <name evidence="1" type="ORF">ATN00_18885</name>
</gene>
<dbReference type="EMBL" id="CP013264">
    <property type="protein sequence ID" value="ALR22062.1"/>
    <property type="molecule type" value="Genomic_DNA"/>
</dbReference>
<dbReference type="Proteomes" id="UP000056968">
    <property type="component" value="Chromosome"/>
</dbReference>
<dbReference type="RefSeq" id="WP_062067734.1">
    <property type="nucleotide sequence ID" value="NZ_CP013264.1"/>
</dbReference>
<reference evidence="1 2" key="1">
    <citation type="submission" date="2015-11" db="EMBL/GenBank/DDBJ databases">
        <title>A Two-component Flavoprotein Monooxygenase System MeaXY Responsible for para-Hydroxylation of 2-Methyl-6-ethylaniline and 2,6-Diethylaniline in Sphingobium baderi DE-13.</title>
        <authorList>
            <person name="Cheng M."/>
            <person name="Meng Q."/>
            <person name="Yang Y."/>
            <person name="Chu C."/>
            <person name="Yan X."/>
            <person name="He J."/>
            <person name="Li S."/>
        </authorList>
    </citation>
    <scope>NUCLEOTIDE SEQUENCE [LARGE SCALE GENOMIC DNA]</scope>
    <source>
        <strain evidence="1 2">DE-13</strain>
    </source>
</reference>
<sequence>MQFSVPFGGVEAALAHMHGIASHKRTAFQARLKNFLRLGLLDDVKAGRGKAAKYEAHHILLLALGLELSQMGVAPERSVELIKNNIGRISLAVLDSISTKPEGFGSDWSPTAIFFDPGALAQLTTIPDQEVLVLFGKTENLKDLTASFFAKHTRLAMISISGLLVGIGESLSSSIPAGFKDFAERAFATALVEWARSHDQHPQA</sequence>